<keyword evidence="2" id="KW-1185">Reference proteome</keyword>
<evidence type="ECO:0000313" key="1">
    <source>
        <dbReference type="EMBL" id="GIM75246.1"/>
    </source>
</evidence>
<organism evidence="1 2">
    <name type="scientific">Actinoplanes auranticolor</name>
    <dbReference type="NCBI Taxonomy" id="47988"/>
    <lineage>
        <taxon>Bacteria</taxon>
        <taxon>Bacillati</taxon>
        <taxon>Actinomycetota</taxon>
        <taxon>Actinomycetes</taxon>
        <taxon>Micromonosporales</taxon>
        <taxon>Micromonosporaceae</taxon>
        <taxon>Actinoplanes</taxon>
    </lineage>
</organism>
<reference evidence="1" key="1">
    <citation type="submission" date="2021-03" db="EMBL/GenBank/DDBJ databases">
        <title>Whole genome shotgun sequence of Actinoplanes auranticolor NBRC 12245.</title>
        <authorList>
            <person name="Komaki H."/>
            <person name="Tamura T."/>
        </authorList>
    </citation>
    <scope>NUCLEOTIDE SEQUENCE</scope>
    <source>
        <strain evidence="1">NBRC 12245</strain>
    </source>
</reference>
<gene>
    <name evidence="1" type="ORF">Aau02nite_64950</name>
</gene>
<sequence>MTDELWLDGNRVAGGGRDLASAGKHLIAERSGPGAELAAMSGGRPWGNDEIGQAFEKNYRPIEQQVLLAWEKLGLYVEGLGEAVVETVREATETDHQAGAQVERTYRNRS</sequence>
<dbReference type="RefSeq" id="WP_212992377.1">
    <property type="nucleotide sequence ID" value="NZ_BAABEA010000050.1"/>
</dbReference>
<comment type="caution">
    <text evidence="1">The sequence shown here is derived from an EMBL/GenBank/DDBJ whole genome shotgun (WGS) entry which is preliminary data.</text>
</comment>
<dbReference type="Proteomes" id="UP000681340">
    <property type="component" value="Unassembled WGS sequence"/>
</dbReference>
<protein>
    <submittedName>
        <fullName evidence="1">Uncharacterized protein</fullName>
    </submittedName>
</protein>
<dbReference type="EMBL" id="BOQL01000055">
    <property type="protein sequence ID" value="GIM75246.1"/>
    <property type="molecule type" value="Genomic_DNA"/>
</dbReference>
<accession>A0A919SPE1</accession>
<proteinExistence type="predicted"/>
<name>A0A919SPE1_9ACTN</name>
<evidence type="ECO:0000313" key="2">
    <source>
        <dbReference type="Proteomes" id="UP000681340"/>
    </source>
</evidence>
<dbReference type="AlphaFoldDB" id="A0A919SPE1"/>